<accession>A0A2T3AIB3</accession>
<evidence type="ECO:0000256" key="4">
    <source>
        <dbReference type="ARBA" id="ARBA00023136"/>
    </source>
</evidence>
<keyword evidence="2 6" id="KW-0812">Transmembrane</keyword>
<comment type="similarity">
    <text evidence="5">Belongs to the SAT4 family.</text>
</comment>
<dbReference type="GO" id="GO:0016020">
    <property type="term" value="C:membrane"/>
    <property type="evidence" value="ECO:0007669"/>
    <property type="project" value="UniProtKB-SubCell"/>
</dbReference>
<name>A0A2T3AIB3_9PEZI</name>
<evidence type="ECO:0000259" key="7">
    <source>
        <dbReference type="Pfam" id="PF20684"/>
    </source>
</evidence>
<feature type="transmembrane region" description="Helical" evidence="6">
    <location>
        <begin position="69"/>
        <end position="91"/>
    </location>
</feature>
<reference evidence="8 9" key="1">
    <citation type="journal article" date="2018" name="Mycol. Prog.">
        <title>Coniella lustricola, a new species from submerged detritus.</title>
        <authorList>
            <person name="Raudabaugh D.B."/>
            <person name="Iturriaga T."/>
            <person name="Carver A."/>
            <person name="Mondo S."/>
            <person name="Pangilinan J."/>
            <person name="Lipzen A."/>
            <person name="He G."/>
            <person name="Amirebrahimi M."/>
            <person name="Grigoriev I.V."/>
            <person name="Miller A.N."/>
        </authorList>
    </citation>
    <scope>NUCLEOTIDE SEQUENCE [LARGE SCALE GENOMIC DNA]</scope>
    <source>
        <strain evidence="8 9">B22-T-1</strain>
    </source>
</reference>
<evidence type="ECO:0000313" key="9">
    <source>
        <dbReference type="Proteomes" id="UP000241462"/>
    </source>
</evidence>
<keyword evidence="9" id="KW-1185">Reference proteome</keyword>
<proteinExistence type="inferred from homology"/>
<evidence type="ECO:0000256" key="2">
    <source>
        <dbReference type="ARBA" id="ARBA00022692"/>
    </source>
</evidence>
<keyword evidence="3 6" id="KW-1133">Transmembrane helix</keyword>
<evidence type="ECO:0000256" key="1">
    <source>
        <dbReference type="ARBA" id="ARBA00004141"/>
    </source>
</evidence>
<dbReference type="InterPro" id="IPR049326">
    <property type="entry name" value="Rhodopsin_dom_fungi"/>
</dbReference>
<dbReference type="OrthoDB" id="3923077at2759"/>
<feature type="transmembrane region" description="Helical" evidence="6">
    <location>
        <begin position="193"/>
        <end position="218"/>
    </location>
</feature>
<dbReference type="Proteomes" id="UP000241462">
    <property type="component" value="Unassembled WGS sequence"/>
</dbReference>
<evidence type="ECO:0000256" key="3">
    <source>
        <dbReference type="ARBA" id="ARBA00022989"/>
    </source>
</evidence>
<dbReference type="AlphaFoldDB" id="A0A2T3AIB3"/>
<feature type="transmembrane region" description="Helical" evidence="6">
    <location>
        <begin position="116"/>
        <end position="139"/>
    </location>
</feature>
<dbReference type="Pfam" id="PF20684">
    <property type="entry name" value="Fung_rhodopsin"/>
    <property type="match status" value="1"/>
</dbReference>
<dbReference type="EMBL" id="KZ678385">
    <property type="protein sequence ID" value="PSR99184.1"/>
    <property type="molecule type" value="Genomic_DNA"/>
</dbReference>
<evidence type="ECO:0000313" key="8">
    <source>
        <dbReference type="EMBL" id="PSR99184.1"/>
    </source>
</evidence>
<dbReference type="InterPro" id="IPR052337">
    <property type="entry name" value="SAT4-like"/>
</dbReference>
<dbReference type="PANTHER" id="PTHR33048:SF93">
    <property type="entry name" value="INTEGRAL MEMBRANE PROTEIN"/>
    <property type="match status" value="1"/>
</dbReference>
<feature type="transmembrane region" description="Helical" evidence="6">
    <location>
        <begin position="34"/>
        <end position="57"/>
    </location>
</feature>
<sequence>MSVIPKLAKRVSETTITIIDSSRLSYYPITAWDIRVIIVLWVLFFITSIFVFLRLYSRVKVLQFYALEDYLYNIAFTILLAYIAIITFYSYHGLGSQLLSVMTTADVHLAVVFENVLYDLASVGLLMAKSSLISFLMRLVPQHQSVFRWRILIMGPLLILAVVSFGAMMAMWARCFGELNGTSLLCTDITPAMHWMQVAAGISVAVDLWYAAMPWYLLHRLTRPRKEKWLVQGSMSLGVIAAGCGIGRALSVYPAATNVDAKSGKLIFSSSRFFSILRAKRLYCVLDPVFSQVCFVIRCN</sequence>
<evidence type="ECO:0000256" key="5">
    <source>
        <dbReference type="ARBA" id="ARBA00038359"/>
    </source>
</evidence>
<dbReference type="InParanoid" id="A0A2T3AIB3"/>
<keyword evidence="4 6" id="KW-0472">Membrane</keyword>
<organism evidence="8 9">
    <name type="scientific">Coniella lustricola</name>
    <dbReference type="NCBI Taxonomy" id="2025994"/>
    <lineage>
        <taxon>Eukaryota</taxon>
        <taxon>Fungi</taxon>
        <taxon>Dikarya</taxon>
        <taxon>Ascomycota</taxon>
        <taxon>Pezizomycotina</taxon>
        <taxon>Sordariomycetes</taxon>
        <taxon>Sordariomycetidae</taxon>
        <taxon>Diaporthales</taxon>
        <taxon>Schizoparmaceae</taxon>
        <taxon>Coniella</taxon>
    </lineage>
</organism>
<feature type="domain" description="Rhodopsin" evidence="7">
    <location>
        <begin position="53"/>
        <end position="262"/>
    </location>
</feature>
<evidence type="ECO:0000256" key="6">
    <source>
        <dbReference type="SAM" id="Phobius"/>
    </source>
</evidence>
<dbReference type="PANTHER" id="PTHR33048">
    <property type="entry name" value="PTH11-LIKE INTEGRAL MEMBRANE PROTEIN (AFU_ORTHOLOGUE AFUA_5G11245)"/>
    <property type="match status" value="1"/>
</dbReference>
<feature type="transmembrane region" description="Helical" evidence="6">
    <location>
        <begin position="151"/>
        <end position="173"/>
    </location>
</feature>
<comment type="subcellular location">
    <subcellularLocation>
        <location evidence="1">Membrane</location>
        <topology evidence="1">Multi-pass membrane protein</topology>
    </subcellularLocation>
</comment>
<gene>
    <name evidence="8" type="ORF">BD289DRAFT_46302</name>
</gene>
<protein>
    <recommendedName>
        <fullName evidence="7">Rhodopsin domain-containing protein</fullName>
    </recommendedName>
</protein>